<name>A0ABV9Y5Y0_9PSEU</name>
<organism evidence="1 2">
    <name type="scientific">Saccharothrix xinjiangensis</name>
    <dbReference type="NCBI Taxonomy" id="204798"/>
    <lineage>
        <taxon>Bacteria</taxon>
        <taxon>Bacillati</taxon>
        <taxon>Actinomycetota</taxon>
        <taxon>Actinomycetes</taxon>
        <taxon>Pseudonocardiales</taxon>
        <taxon>Pseudonocardiaceae</taxon>
        <taxon>Saccharothrix</taxon>
    </lineage>
</organism>
<proteinExistence type="predicted"/>
<accession>A0ABV9Y5Y0</accession>
<dbReference type="Proteomes" id="UP001595833">
    <property type="component" value="Unassembled WGS sequence"/>
</dbReference>
<keyword evidence="2" id="KW-1185">Reference proteome</keyword>
<evidence type="ECO:0000313" key="2">
    <source>
        <dbReference type="Proteomes" id="UP001595833"/>
    </source>
</evidence>
<gene>
    <name evidence="1" type="ORF">ACFPFM_24860</name>
</gene>
<sequence length="47" mass="4535">MRWHPLLLAAALAAAALGSAAVALVGAAFAPWLLIGVTAGFATSGST</sequence>
<evidence type="ECO:0000313" key="1">
    <source>
        <dbReference type="EMBL" id="MFC5056965.1"/>
    </source>
</evidence>
<dbReference type="RefSeq" id="WP_344039140.1">
    <property type="nucleotide sequence ID" value="NZ_BAAAKE010000014.1"/>
</dbReference>
<protein>
    <recommendedName>
        <fullName evidence="3">Sulfite exporter TauE/SafE family protein</fullName>
    </recommendedName>
</protein>
<comment type="caution">
    <text evidence="1">The sequence shown here is derived from an EMBL/GenBank/DDBJ whole genome shotgun (WGS) entry which is preliminary data.</text>
</comment>
<dbReference type="EMBL" id="JBHSJB010000025">
    <property type="protein sequence ID" value="MFC5056965.1"/>
    <property type="molecule type" value="Genomic_DNA"/>
</dbReference>
<evidence type="ECO:0008006" key="3">
    <source>
        <dbReference type="Google" id="ProtNLM"/>
    </source>
</evidence>
<reference evidence="2" key="1">
    <citation type="journal article" date="2019" name="Int. J. Syst. Evol. Microbiol.">
        <title>The Global Catalogue of Microorganisms (GCM) 10K type strain sequencing project: providing services to taxonomists for standard genome sequencing and annotation.</title>
        <authorList>
            <consortium name="The Broad Institute Genomics Platform"/>
            <consortium name="The Broad Institute Genome Sequencing Center for Infectious Disease"/>
            <person name="Wu L."/>
            <person name="Ma J."/>
        </authorList>
    </citation>
    <scope>NUCLEOTIDE SEQUENCE [LARGE SCALE GENOMIC DNA]</scope>
    <source>
        <strain evidence="2">KCTC 12848</strain>
    </source>
</reference>